<dbReference type="InterPro" id="IPR003000">
    <property type="entry name" value="Sirtuin"/>
</dbReference>
<feature type="binding site" evidence="5 6">
    <location>
        <position position="188"/>
    </location>
    <ligand>
        <name>Zn(2+)</name>
        <dbReference type="ChEBI" id="CHEBI:29105"/>
    </ligand>
</feature>
<dbReference type="GO" id="GO:0008270">
    <property type="term" value="F:zinc ion binding"/>
    <property type="evidence" value="ECO:0007669"/>
    <property type="project" value="UniProtKB-UniRule"/>
</dbReference>
<feature type="binding site" evidence="5 6">
    <location>
        <position position="236"/>
    </location>
    <ligand>
        <name>Zn(2+)</name>
        <dbReference type="ChEBI" id="CHEBI:29105"/>
    </ligand>
</feature>
<feature type="domain" description="Deacetylase sirtuin-type" evidence="7">
    <location>
        <begin position="53"/>
        <end position="332"/>
    </location>
</feature>
<feature type="binding site" evidence="5 6">
    <location>
        <position position="185"/>
    </location>
    <ligand>
        <name>Zn(2+)</name>
        <dbReference type="ChEBI" id="CHEBI:29105"/>
    </ligand>
</feature>
<dbReference type="InterPro" id="IPR029035">
    <property type="entry name" value="DHS-like_NAD/FAD-binding_dom"/>
</dbReference>
<evidence type="ECO:0000256" key="2">
    <source>
        <dbReference type="ARBA" id="ARBA00022723"/>
    </source>
</evidence>
<dbReference type="GO" id="GO:0005759">
    <property type="term" value="C:mitochondrial matrix"/>
    <property type="evidence" value="ECO:0007669"/>
    <property type="project" value="UniProtKB-SubCell"/>
</dbReference>
<evidence type="ECO:0000259" key="7">
    <source>
        <dbReference type="PROSITE" id="PS50305"/>
    </source>
</evidence>
<protein>
    <recommendedName>
        <fullName evidence="5">NAD-dependent protein deacylase</fullName>
        <ecNumber evidence="5">2.3.1.-</ecNumber>
    </recommendedName>
    <alternativeName>
        <fullName evidence="5">Regulatory protein SIR2 homolog</fullName>
    </alternativeName>
</protein>
<dbReference type="EC" id="2.3.1.-" evidence="5"/>
<dbReference type="KEGG" id="ccin:107266654"/>
<dbReference type="Gene3D" id="3.40.50.1220">
    <property type="entry name" value="TPP-binding domain"/>
    <property type="match status" value="1"/>
</dbReference>
<dbReference type="GO" id="GO:0070403">
    <property type="term" value="F:NAD+ binding"/>
    <property type="evidence" value="ECO:0007669"/>
    <property type="project" value="UniProtKB-UniRule"/>
</dbReference>
<sequence length="332" mass="36820">MLYPCFQLINSTKLIHEKMTPIPIMGYSNLISGICKIPGYRCLSTLEFVPKCEPVKCKDVEILKQFLDNTGSLCVLTGAGISTESGIPDYRSADVGLYARKGHRPVLYKEFCDSEAVRKRYWARNYVGWPRFSSFQPNVTHITLKNLEDTGKVRCIITQNVDSLHKKAGSINVIELHGTAFQVMCLSCDKKISRAAFQETLKELNPDMNVTSNMMRPDGDVDLSQEKIEGFKFPSCSNCGGILKPDIVFFGDNVSRDVVEHVKSEVVAADSLLVLGSSLTVFSGYRIVLQAVDAKKPVAIVNIGETRADELAFIKLESRCGDILSKLYNSIG</sequence>
<dbReference type="PANTHER" id="PTHR11085:SF10">
    <property type="entry name" value="NAD-DEPENDENT PROTEIN DEACYLASE SIRTUIN-5, MITOCHONDRIAL-RELATED"/>
    <property type="match status" value="1"/>
</dbReference>
<feature type="binding site" evidence="5">
    <location>
        <begin position="302"/>
        <end position="304"/>
    </location>
    <ligand>
        <name>NAD(+)</name>
        <dbReference type="ChEBI" id="CHEBI:57540"/>
    </ligand>
</feature>
<feature type="binding site" evidence="5 6">
    <location>
        <position position="239"/>
    </location>
    <ligand>
        <name>Zn(2+)</name>
        <dbReference type="ChEBI" id="CHEBI:29105"/>
    </ligand>
</feature>
<dbReference type="InterPro" id="IPR026590">
    <property type="entry name" value="Ssirtuin_cat_dom"/>
</dbReference>
<dbReference type="InterPro" id="IPR026591">
    <property type="entry name" value="Sirtuin_cat_small_dom_sf"/>
</dbReference>
<feature type="binding site" evidence="5">
    <location>
        <position position="320"/>
    </location>
    <ligand>
        <name>NAD(+)</name>
        <dbReference type="ChEBI" id="CHEBI:57540"/>
    </ligand>
</feature>
<comment type="cofactor">
    <cofactor evidence="5">
        <name>Zn(2+)</name>
        <dbReference type="ChEBI" id="CHEBI:29105"/>
    </cofactor>
    <text evidence="5">Binds 1 zinc ion per subunit.</text>
</comment>
<evidence type="ECO:0000313" key="8">
    <source>
        <dbReference type="Proteomes" id="UP000694920"/>
    </source>
</evidence>
<dbReference type="PROSITE" id="PS50305">
    <property type="entry name" value="SIRTUIN"/>
    <property type="match status" value="1"/>
</dbReference>
<dbReference type="InterPro" id="IPR050134">
    <property type="entry name" value="NAD-dep_sirtuin_deacylases"/>
</dbReference>
<dbReference type="NCBIfam" id="NF003738">
    <property type="entry name" value="PRK05333.1"/>
    <property type="match status" value="1"/>
</dbReference>
<dbReference type="InterPro" id="IPR026587">
    <property type="entry name" value="Sirtuin_class_II"/>
</dbReference>
<dbReference type="SUPFAM" id="SSF52467">
    <property type="entry name" value="DHS-like NAD/FAD-binding domain"/>
    <property type="match status" value="1"/>
</dbReference>
<evidence type="ECO:0000256" key="6">
    <source>
        <dbReference type="PROSITE-ProRule" id="PRU00236"/>
    </source>
</evidence>
<keyword evidence="3 5" id="KW-0862">Zinc</keyword>
<reference evidence="9" key="1">
    <citation type="submission" date="2025-08" db="UniProtKB">
        <authorList>
            <consortium name="RefSeq"/>
        </authorList>
    </citation>
    <scope>IDENTIFICATION</scope>
</reference>
<accession>A0AAJ7FI23</accession>
<dbReference type="PANTHER" id="PTHR11085">
    <property type="entry name" value="NAD-DEPENDENT PROTEIN DEACYLASE SIRTUIN-5, MITOCHONDRIAL-RELATED"/>
    <property type="match status" value="1"/>
</dbReference>
<evidence type="ECO:0000256" key="3">
    <source>
        <dbReference type="ARBA" id="ARBA00022833"/>
    </source>
</evidence>
<dbReference type="AlphaFoldDB" id="A0AAJ7FI23"/>
<dbReference type="CDD" id="cd01409">
    <property type="entry name" value="SIRT4"/>
    <property type="match status" value="1"/>
</dbReference>
<comment type="similarity">
    <text evidence="5">Belongs to the sirtuin family. Class II subfamily.</text>
</comment>
<gene>
    <name evidence="9" type="primary">LOC107266654</name>
</gene>
<keyword evidence="2 5" id="KW-0479">Metal-binding</keyword>
<name>A0AAJ7FI23_CEPCN</name>
<dbReference type="Proteomes" id="UP000694920">
    <property type="component" value="Unplaced"/>
</dbReference>
<feature type="binding site" evidence="5">
    <location>
        <begin position="159"/>
        <end position="162"/>
    </location>
    <ligand>
        <name>NAD(+)</name>
        <dbReference type="ChEBI" id="CHEBI:57540"/>
    </ligand>
</feature>
<keyword evidence="8" id="KW-1185">Reference proteome</keyword>
<feature type="binding site" evidence="5">
    <location>
        <begin position="276"/>
        <end position="278"/>
    </location>
    <ligand>
        <name>NAD(+)</name>
        <dbReference type="ChEBI" id="CHEBI:57540"/>
    </ligand>
</feature>
<evidence type="ECO:0000256" key="5">
    <source>
        <dbReference type="HAMAP-Rule" id="MF_03161"/>
    </source>
</evidence>
<keyword evidence="1 5" id="KW-0808">Transferase</keyword>
<dbReference type="HAMAP" id="MF_01967">
    <property type="entry name" value="Sirtuin_ClassII"/>
    <property type="match status" value="1"/>
</dbReference>
<keyword evidence="5" id="KW-0496">Mitochondrion</keyword>
<evidence type="ECO:0000256" key="1">
    <source>
        <dbReference type="ARBA" id="ARBA00022679"/>
    </source>
</evidence>
<feature type="binding site" evidence="5">
    <location>
        <begin position="78"/>
        <end position="98"/>
    </location>
    <ligand>
        <name>NAD(+)</name>
        <dbReference type="ChEBI" id="CHEBI:57540"/>
    </ligand>
</feature>
<dbReference type="GO" id="GO:0017136">
    <property type="term" value="F:histone deacetylase activity, NAD-dependent"/>
    <property type="evidence" value="ECO:0007669"/>
    <property type="project" value="TreeGrafter"/>
</dbReference>
<comment type="subcellular location">
    <subcellularLocation>
        <location evidence="5">Mitochondrion matrix</location>
    </subcellularLocation>
</comment>
<dbReference type="Gene3D" id="3.30.1600.10">
    <property type="entry name" value="SIR2/SIRT2 'Small Domain"/>
    <property type="match status" value="1"/>
</dbReference>
<organism evidence="8 9">
    <name type="scientific">Cephus cinctus</name>
    <name type="common">Wheat stem sawfly</name>
    <dbReference type="NCBI Taxonomy" id="211228"/>
    <lineage>
        <taxon>Eukaryota</taxon>
        <taxon>Metazoa</taxon>
        <taxon>Ecdysozoa</taxon>
        <taxon>Arthropoda</taxon>
        <taxon>Hexapoda</taxon>
        <taxon>Insecta</taxon>
        <taxon>Pterygota</taxon>
        <taxon>Neoptera</taxon>
        <taxon>Endopterygota</taxon>
        <taxon>Hymenoptera</taxon>
        <taxon>Cephoidea</taxon>
        <taxon>Cephidae</taxon>
        <taxon>Cephus</taxon>
    </lineage>
</organism>
<keyword evidence="4 5" id="KW-0520">NAD</keyword>
<feature type="active site" description="Proton acceptor" evidence="5 6">
    <location>
        <position position="177"/>
    </location>
</feature>
<evidence type="ECO:0000313" key="9">
    <source>
        <dbReference type="RefSeq" id="XP_015592835.1"/>
    </source>
</evidence>
<evidence type="ECO:0000256" key="4">
    <source>
        <dbReference type="ARBA" id="ARBA00023027"/>
    </source>
</evidence>
<dbReference type="GeneID" id="107266654"/>
<dbReference type="Pfam" id="PF02146">
    <property type="entry name" value="SIR2"/>
    <property type="match status" value="1"/>
</dbReference>
<proteinExistence type="inferred from homology"/>
<dbReference type="RefSeq" id="XP_015592835.1">
    <property type="nucleotide sequence ID" value="XM_015737349.2"/>
</dbReference>
<comment type="catalytic activity">
    <reaction evidence="5">
        <text>N(6)-acetyl-L-lysyl-[protein] + NAD(+) + H2O = 2''-O-acetyl-ADP-D-ribose + nicotinamide + L-lysyl-[protein]</text>
        <dbReference type="Rhea" id="RHEA:43636"/>
        <dbReference type="Rhea" id="RHEA-COMP:9752"/>
        <dbReference type="Rhea" id="RHEA-COMP:10731"/>
        <dbReference type="ChEBI" id="CHEBI:15377"/>
        <dbReference type="ChEBI" id="CHEBI:17154"/>
        <dbReference type="ChEBI" id="CHEBI:29969"/>
        <dbReference type="ChEBI" id="CHEBI:57540"/>
        <dbReference type="ChEBI" id="CHEBI:61930"/>
        <dbReference type="ChEBI" id="CHEBI:83767"/>
        <dbReference type="EC" id="2.3.1.286"/>
    </reaction>
</comment>
<comment type="function">
    <text evidence="5">NAD-dependent protein deacylase. Catalyzes the NAD-dependent hydrolysis of acyl groups from lysine residues.</text>
</comment>